<evidence type="ECO:0000313" key="2">
    <source>
        <dbReference type="Proteomes" id="UP001596434"/>
    </source>
</evidence>
<comment type="caution">
    <text evidence="1">The sequence shown here is derived from an EMBL/GenBank/DDBJ whole genome shotgun (WGS) entry which is preliminary data.</text>
</comment>
<dbReference type="PANTHER" id="PTHR38009:SF1">
    <property type="entry name" value="CONSERVED HYPOTHETICAL PHAGE TAIL PROTEIN"/>
    <property type="match status" value="1"/>
</dbReference>
<gene>
    <name evidence="1" type="ORF">ACFQKE_14625</name>
</gene>
<dbReference type="GeneID" id="96954909"/>
<dbReference type="EMBL" id="JBHTAT010000001">
    <property type="protein sequence ID" value="MFC7256518.1"/>
    <property type="molecule type" value="Genomic_DNA"/>
</dbReference>
<sequence>MSDRPVDPYARHRFAVDLGDDRPPLGFAEVTGLSVRVQAQSADDDPTPEWLDWRDHSRRFRGAAPAPTRRRTTSPPLRLRRGVTDDRRLWDWLRDWVDGVVKPRPVRVFLLDEAGDRARGWRCRAVTPVRWEGPALAADRPGVATETLELAHEGIDAIDGDDA</sequence>
<protein>
    <submittedName>
        <fullName evidence="1">Phage tail protein</fullName>
    </submittedName>
</protein>
<dbReference type="InterPro" id="IPR010667">
    <property type="entry name" value="Phage_T4_Gp19"/>
</dbReference>
<proteinExistence type="predicted"/>
<dbReference type="InterPro" id="IPR011747">
    <property type="entry name" value="CHP02241"/>
</dbReference>
<dbReference type="RefSeq" id="WP_379705422.1">
    <property type="nucleotide sequence ID" value="NZ_JBHTAT010000001.1"/>
</dbReference>
<evidence type="ECO:0000313" key="1">
    <source>
        <dbReference type="EMBL" id="MFC7256518.1"/>
    </source>
</evidence>
<dbReference type="Proteomes" id="UP001596434">
    <property type="component" value="Unassembled WGS sequence"/>
</dbReference>
<dbReference type="PANTHER" id="PTHR38009">
    <property type="entry name" value="CONSERVED HYPOTHETICAL PHAGE TAIL PROTEIN"/>
    <property type="match status" value="1"/>
</dbReference>
<dbReference type="Pfam" id="PF06841">
    <property type="entry name" value="Phage_T4_gp19"/>
    <property type="match status" value="1"/>
</dbReference>
<accession>A0ABD6A2J8</accession>
<dbReference type="AlphaFoldDB" id="A0ABD6A2J8"/>
<reference evidence="1 2" key="1">
    <citation type="journal article" date="2019" name="Int. J. Syst. Evol. Microbiol.">
        <title>The Global Catalogue of Microorganisms (GCM) 10K type strain sequencing project: providing services to taxonomists for standard genome sequencing and annotation.</title>
        <authorList>
            <consortium name="The Broad Institute Genomics Platform"/>
            <consortium name="The Broad Institute Genome Sequencing Center for Infectious Disease"/>
            <person name="Wu L."/>
            <person name="Ma J."/>
        </authorList>
    </citation>
    <scope>NUCLEOTIDE SEQUENCE [LARGE SCALE GENOMIC DNA]</scope>
    <source>
        <strain evidence="1 2">GX21</strain>
    </source>
</reference>
<organism evidence="1 2">
    <name type="scientific">Haloplanus litoreus</name>
    <dbReference type="NCBI Taxonomy" id="767515"/>
    <lineage>
        <taxon>Archaea</taxon>
        <taxon>Methanobacteriati</taxon>
        <taxon>Methanobacteriota</taxon>
        <taxon>Stenosarchaea group</taxon>
        <taxon>Halobacteria</taxon>
        <taxon>Halobacteriales</taxon>
        <taxon>Haloferacaceae</taxon>
        <taxon>Haloplanus</taxon>
    </lineage>
</organism>
<name>A0ABD6A2J8_9EURY</name>
<keyword evidence="2" id="KW-1185">Reference proteome</keyword>